<evidence type="ECO:0000313" key="4">
    <source>
        <dbReference type="WBParaSite" id="GPUH_0001802701-mRNA-1"/>
    </source>
</evidence>
<evidence type="ECO:0000256" key="1">
    <source>
        <dbReference type="SAM" id="MobiDB-lite"/>
    </source>
</evidence>
<proteinExistence type="predicted"/>
<gene>
    <name evidence="2" type="ORF">GPUH_LOCUS18001</name>
</gene>
<sequence>MKENANGRSPPPHKTELVAQNMLKDLLGRRSFQKHLIESTAEQLMYGAAKSHSDSYGQQHFVVSNAGFESPTSYCCAVIDENIGMLVRLLDLIAESFIRSSNLAFCDIGVETNRDTAALFAVRVQVDRFLNSNSFQLLQFEQIVRRLCALLRCFAIRISTPFQIANCAFYAGSLCDLLYRFEEFCSIQNQQLSGNFEQLRKAIDSFHSIVVIHLNKMLAARFKETCAAKKAQEQSSPSKRTPQRPKSATTFREVEHVLRSPGYLLPHDLRVSEVSSTYIERRYSVIFTI</sequence>
<dbReference type="Proteomes" id="UP000271098">
    <property type="component" value="Unassembled WGS sequence"/>
</dbReference>
<dbReference type="WBParaSite" id="GPUH_0001802701-mRNA-1">
    <property type="protein sequence ID" value="GPUH_0001802701-mRNA-1"/>
    <property type="gene ID" value="GPUH_0001802701"/>
</dbReference>
<evidence type="ECO:0000313" key="2">
    <source>
        <dbReference type="EMBL" id="VDN30856.1"/>
    </source>
</evidence>
<evidence type="ECO:0000313" key="3">
    <source>
        <dbReference type="Proteomes" id="UP000271098"/>
    </source>
</evidence>
<accession>A0A183EAL1</accession>
<feature type="compositionally biased region" description="Polar residues" evidence="1">
    <location>
        <begin position="233"/>
        <end position="250"/>
    </location>
</feature>
<name>A0A183EAL1_9BILA</name>
<feature type="region of interest" description="Disordered" evidence="1">
    <location>
        <begin position="230"/>
        <end position="251"/>
    </location>
</feature>
<dbReference type="AlphaFoldDB" id="A0A183EAL1"/>
<reference evidence="2 3" key="2">
    <citation type="submission" date="2018-11" db="EMBL/GenBank/DDBJ databases">
        <authorList>
            <consortium name="Pathogen Informatics"/>
        </authorList>
    </citation>
    <scope>NUCLEOTIDE SEQUENCE [LARGE SCALE GENOMIC DNA]</scope>
</reference>
<keyword evidence="3" id="KW-1185">Reference proteome</keyword>
<protein>
    <submittedName>
        <fullName evidence="2 4">Uncharacterized protein</fullName>
    </submittedName>
</protein>
<dbReference type="OrthoDB" id="5798791at2759"/>
<organism evidence="4">
    <name type="scientific">Gongylonema pulchrum</name>
    <dbReference type="NCBI Taxonomy" id="637853"/>
    <lineage>
        <taxon>Eukaryota</taxon>
        <taxon>Metazoa</taxon>
        <taxon>Ecdysozoa</taxon>
        <taxon>Nematoda</taxon>
        <taxon>Chromadorea</taxon>
        <taxon>Rhabditida</taxon>
        <taxon>Spirurina</taxon>
        <taxon>Spiruromorpha</taxon>
        <taxon>Spiruroidea</taxon>
        <taxon>Gongylonematidae</taxon>
        <taxon>Gongylonema</taxon>
    </lineage>
</organism>
<reference evidence="4" key="1">
    <citation type="submission" date="2016-06" db="UniProtKB">
        <authorList>
            <consortium name="WormBaseParasite"/>
        </authorList>
    </citation>
    <scope>IDENTIFICATION</scope>
</reference>
<dbReference type="EMBL" id="UYRT01086033">
    <property type="protein sequence ID" value="VDN30856.1"/>
    <property type="molecule type" value="Genomic_DNA"/>
</dbReference>